<evidence type="ECO:0000259" key="9">
    <source>
        <dbReference type="Pfam" id="PF12161"/>
    </source>
</evidence>
<proteinExistence type="inferred from homology"/>
<dbReference type="PANTHER" id="PTHR42933:SF4">
    <property type="entry name" value="TYPE I RESTRICTION ENZYME ECOKI METHYLASE SUBUNIT"/>
    <property type="match status" value="1"/>
</dbReference>
<dbReference type="GO" id="GO:0009307">
    <property type="term" value="P:DNA restriction-modification system"/>
    <property type="evidence" value="ECO:0007669"/>
    <property type="project" value="UniProtKB-KW"/>
</dbReference>
<keyword evidence="6" id="KW-0680">Restriction system</keyword>
<dbReference type="Pfam" id="PF02384">
    <property type="entry name" value="N6_Mtase"/>
    <property type="match status" value="1"/>
</dbReference>
<dbReference type="InterPro" id="IPR051537">
    <property type="entry name" value="DNA_Adenine_Mtase"/>
</dbReference>
<dbReference type="PROSITE" id="PS00092">
    <property type="entry name" value="N6_MTASE"/>
    <property type="match status" value="1"/>
</dbReference>
<evidence type="ECO:0000256" key="2">
    <source>
        <dbReference type="ARBA" id="ARBA00011900"/>
    </source>
</evidence>
<keyword evidence="5" id="KW-0949">S-adenosyl-L-methionine</keyword>
<accession>A0A2Z4Y6W1</accession>
<protein>
    <recommendedName>
        <fullName evidence="2">site-specific DNA-methyltransferase (adenine-specific)</fullName>
        <ecNumber evidence="2">2.1.1.72</ecNumber>
    </recommendedName>
</protein>
<dbReference type="GO" id="GO:0009007">
    <property type="term" value="F:site-specific DNA-methyltransferase (adenine-specific) activity"/>
    <property type="evidence" value="ECO:0007669"/>
    <property type="project" value="UniProtKB-EC"/>
</dbReference>
<dbReference type="Gene3D" id="3.40.50.150">
    <property type="entry name" value="Vaccinia Virus protein VP39"/>
    <property type="match status" value="1"/>
</dbReference>
<comment type="catalytic activity">
    <reaction evidence="7">
        <text>a 2'-deoxyadenosine in DNA + S-adenosyl-L-methionine = an N(6)-methyl-2'-deoxyadenosine in DNA + S-adenosyl-L-homocysteine + H(+)</text>
        <dbReference type="Rhea" id="RHEA:15197"/>
        <dbReference type="Rhea" id="RHEA-COMP:12418"/>
        <dbReference type="Rhea" id="RHEA-COMP:12419"/>
        <dbReference type="ChEBI" id="CHEBI:15378"/>
        <dbReference type="ChEBI" id="CHEBI:57856"/>
        <dbReference type="ChEBI" id="CHEBI:59789"/>
        <dbReference type="ChEBI" id="CHEBI:90615"/>
        <dbReference type="ChEBI" id="CHEBI:90616"/>
        <dbReference type="EC" id="2.1.1.72"/>
    </reaction>
</comment>
<dbReference type="InterPro" id="IPR029063">
    <property type="entry name" value="SAM-dependent_MTases_sf"/>
</dbReference>
<comment type="similarity">
    <text evidence="1">Belongs to the N(4)/N(6)-methyltransferase family.</text>
</comment>
<dbReference type="GO" id="GO:0008170">
    <property type="term" value="F:N-methyltransferase activity"/>
    <property type="evidence" value="ECO:0007669"/>
    <property type="project" value="InterPro"/>
</dbReference>
<evidence type="ECO:0000256" key="7">
    <source>
        <dbReference type="ARBA" id="ARBA00047942"/>
    </source>
</evidence>
<evidence type="ECO:0000256" key="4">
    <source>
        <dbReference type="ARBA" id="ARBA00022679"/>
    </source>
</evidence>
<gene>
    <name evidence="10" type="ORF">BRCON_2144</name>
</gene>
<evidence type="ECO:0000256" key="6">
    <source>
        <dbReference type="ARBA" id="ARBA00022747"/>
    </source>
</evidence>
<keyword evidence="4 10" id="KW-0808">Transferase</keyword>
<dbReference type="SUPFAM" id="SSF53335">
    <property type="entry name" value="S-adenosyl-L-methionine-dependent methyltransferases"/>
    <property type="match status" value="1"/>
</dbReference>
<dbReference type="GO" id="GO:0032259">
    <property type="term" value="P:methylation"/>
    <property type="evidence" value="ECO:0007669"/>
    <property type="project" value="UniProtKB-KW"/>
</dbReference>
<dbReference type="InterPro" id="IPR022749">
    <property type="entry name" value="D12N6_MeTrfase_N"/>
</dbReference>
<dbReference type="PANTHER" id="PTHR42933">
    <property type="entry name" value="SLR6095 PROTEIN"/>
    <property type="match status" value="1"/>
</dbReference>
<feature type="domain" description="N6 adenine-specific DNA methyltransferase N-terminal" evidence="9">
    <location>
        <begin position="12"/>
        <end position="81"/>
    </location>
</feature>
<dbReference type="EC" id="2.1.1.72" evidence="2"/>
<sequence length="552" mass="63763">MAIAPDFNQFGEELWEIANVFRDDALHATERLETFSLFLFLKLWDEMALEQEEALGRPLKDEELAIPNKYRFHKWANDPDGYAKQSGYEDSVDFCRRMFDDLATRKVVDQYGKDITFDVRRLFGGTVFRLRYTTTIRALVSKLNELNLREIMMRGVGESGERFDIFGRAYEYLLQQFGQNKEFAEYFTPRHIVDRMVQIIDPEIGETIYDPACGTGGFIVRAFEWVKRKINRKNISATEKERLLRALKEKHLIGVEHVPLVFKLALMNMILHKDGSSQLQNDDSLSNKAQDIHKNKYDVILANPPFGPTKQERLAQFEYHIKLYEALFLQHMMNALRPGGRAAVVLKEGLLFDSKKMLRNISRKLVEQFEVLAVISLPNGVFNPYSGAKTSIVVFRKPLGRDDVRTSKVWFYRVESDGRDLGATRRPLPDFATDGDLEHMVALWPYTWRHEKGSGVRAILKADDLKQFESAKSWWATIEQIRKTDYNLTAGRYCPHQAEAVEHEKPEVLINRLLELEEEITKDLQDLLTLVTVPTTPEGLKGAVRFSSEPTE</sequence>
<dbReference type="InterPro" id="IPR002052">
    <property type="entry name" value="DNA_methylase_N6_adenine_CS"/>
</dbReference>
<feature type="domain" description="DNA methylase adenine-specific" evidence="8">
    <location>
        <begin position="164"/>
        <end position="498"/>
    </location>
</feature>
<evidence type="ECO:0000256" key="3">
    <source>
        <dbReference type="ARBA" id="ARBA00022603"/>
    </source>
</evidence>
<evidence type="ECO:0000256" key="5">
    <source>
        <dbReference type="ARBA" id="ARBA00022691"/>
    </source>
</evidence>
<reference evidence="10 11" key="1">
    <citation type="submission" date="2018-05" db="EMBL/GenBank/DDBJ databases">
        <title>A metagenomic window into the 2 km-deep terrestrial subsurface aquifer revealed taxonomically and functionally diverse microbial community comprising novel uncultured bacterial lineages.</title>
        <authorList>
            <person name="Kadnikov V.V."/>
            <person name="Mardanov A.V."/>
            <person name="Beletsky A.V."/>
            <person name="Banks D."/>
            <person name="Pimenov N.V."/>
            <person name="Frank Y.A."/>
            <person name="Karnachuk O.V."/>
            <person name="Ravin N.V."/>
        </authorList>
    </citation>
    <scope>NUCLEOTIDE SEQUENCE [LARGE SCALE GENOMIC DNA]</scope>
    <source>
        <strain evidence="10">BY</strain>
    </source>
</reference>
<dbReference type="GO" id="GO:0003677">
    <property type="term" value="F:DNA binding"/>
    <property type="evidence" value="ECO:0007669"/>
    <property type="project" value="InterPro"/>
</dbReference>
<organism evidence="10 11">
    <name type="scientific">Sumerlaea chitinivorans</name>
    <dbReference type="NCBI Taxonomy" id="2250252"/>
    <lineage>
        <taxon>Bacteria</taxon>
        <taxon>Candidatus Sumerlaeota</taxon>
        <taxon>Candidatus Sumerlaeia</taxon>
        <taxon>Candidatus Sumerlaeales</taxon>
        <taxon>Candidatus Sumerlaeaceae</taxon>
        <taxon>Candidatus Sumerlaea</taxon>
    </lineage>
</organism>
<dbReference type="InterPro" id="IPR038333">
    <property type="entry name" value="T1MK-like_N_sf"/>
</dbReference>
<name>A0A2Z4Y6W1_SUMC1</name>
<evidence type="ECO:0000313" key="11">
    <source>
        <dbReference type="Proteomes" id="UP000262583"/>
    </source>
</evidence>
<evidence type="ECO:0000259" key="8">
    <source>
        <dbReference type="Pfam" id="PF02384"/>
    </source>
</evidence>
<dbReference type="CDD" id="cd02440">
    <property type="entry name" value="AdoMet_MTases"/>
    <property type="match status" value="1"/>
</dbReference>
<dbReference type="Proteomes" id="UP000262583">
    <property type="component" value="Chromosome"/>
</dbReference>
<dbReference type="Pfam" id="PF12161">
    <property type="entry name" value="HsdM_N"/>
    <property type="match status" value="1"/>
</dbReference>
<evidence type="ECO:0000256" key="1">
    <source>
        <dbReference type="ARBA" id="ARBA00006594"/>
    </source>
</evidence>
<dbReference type="EMBL" id="CP030759">
    <property type="protein sequence ID" value="AXA36921.1"/>
    <property type="molecule type" value="Genomic_DNA"/>
</dbReference>
<dbReference type="Gene3D" id="1.20.1260.30">
    <property type="match status" value="1"/>
</dbReference>
<dbReference type="AlphaFoldDB" id="A0A2Z4Y6W1"/>
<keyword evidence="3 10" id="KW-0489">Methyltransferase</keyword>
<evidence type="ECO:0000313" key="10">
    <source>
        <dbReference type="EMBL" id="AXA36921.1"/>
    </source>
</evidence>
<dbReference type="InterPro" id="IPR003356">
    <property type="entry name" value="DNA_methylase_A-5"/>
</dbReference>
<dbReference type="KEGG" id="schv:BRCON_2144"/>
<dbReference type="PRINTS" id="PR00507">
    <property type="entry name" value="N12N6MTFRASE"/>
</dbReference>